<dbReference type="Gene3D" id="2.60.200.20">
    <property type="match status" value="1"/>
</dbReference>
<dbReference type="GO" id="GO:0071339">
    <property type="term" value="C:MLL1 complex"/>
    <property type="evidence" value="ECO:0007669"/>
    <property type="project" value="InterPro"/>
</dbReference>
<proteinExistence type="predicted"/>
<dbReference type="InterPro" id="IPR008984">
    <property type="entry name" value="SMAD_FHA_dom_sf"/>
</dbReference>
<dbReference type="CDD" id="cd22687">
    <property type="entry name" value="FHA_MCRS1"/>
    <property type="match status" value="1"/>
</dbReference>
<feature type="region of interest" description="Disordered" evidence="1">
    <location>
        <begin position="679"/>
        <end position="698"/>
    </location>
</feature>
<dbReference type="GO" id="GO:0031011">
    <property type="term" value="C:Ino80 complex"/>
    <property type="evidence" value="ECO:0007669"/>
    <property type="project" value="InterPro"/>
</dbReference>
<dbReference type="OrthoDB" id="10262769at2759"/>
<name>A0A067KUC1_JATCU</name>
<sequence>MGALAPVSPWIPEDDLLLKNAVEAGASLESLAKGAVQFSRKFTVREIQERWHSLLYDPIVSAEAAFHMIEFERSASTLQSKFSKSGNQKENKFISGKRKAESVRSCYYALRKRIRNEPFNTMDLSFLIAPTDSSYMGNEDEPFSGNCILGDTNHFELQESNLDIMDHPFPQIGDGTTAHVFHAQFQNTVQEDYPMEKDNIHEEIPHIHGEDMNYIRNDSMIEEFSRTKEFPENSDQVHGCSKFDGDHVHSSPISECAMSFHNLEYPSPLPEVPIWRTVEGVSPPSIPANMHTADTFSLGGDGDTKNTCLSEYDFHRDSNLRLEMPSEEMKNVTVTAEGYLAELSNSLLNFTNDELLFTDVDGKDAIDKSYYDGLSSLLLSSPNDANQDRILDIPEPESSLTPDYLTKKSLASCGELDEDRGSHHSGDVPGDSEVQLLTSASTSNSQFPELSVGVIICTLNTEDTEIPCNDDVVFTNHLRPKSFSSVARRNFPDTSKPNSSTAKELSSNPKTPNSSTAKEFLNNPKTSEGGVVLMKRDLENTRQSHAPSQMIRSQVIPEISSLHPVGDRGIKFNLPSSGTSHKNVGIAYGSSSQINSGNVTTDTFVSTKLKEEAPEVVPVKHFSHNAADSSIEKAAFTPNGYKSYSQTNVIDAKQDLDAPTTIQNCQTSHAKLVSVDTVPPEPAVEHPLSDPEEPPIESDDDVPYFSDIEAMILDMDLDPEDQDLYSNEEVTRYQHEDMKKVIIRLEQGAHSYMQRAIASRGALAVLYGRHSRHYIKKPEVLLGRATEDVSVDIDLGREGRANKISRRQATINLDNSGSFHLKNLGKFPISVNDKEIAPGQSLSLTSSCLIENLSLSIISSLQQPFDCATGFPMPRIFLCRGSFV</sequence>
<dbReference type="STRING" id="180498.A0A067KUC1"/>
<dbReference type="PROSITE" id="PS50006">
    <property type="entry name" value="FHA_DOMAIN"/>
    <property type="match status" value="1"/>
</dbReference>
<accession>A0A067KUC1</accession>
<dbReference type="Pfam" id="PF13325">
    <property type="entry name" value="MCRS_N"/>
    <property type="match status" value="1"/>
</dbReference>
<dbReference type="Proteomes" id="UP000027138">
    <property type="component" value="Unassembled WGS sequence"/>
</dbReference>
<dbReference type="EMBL" id="KK914362">
    <property type="protein sequence ID" value="KDP38583.1"/>
    <property type="molecule type" value="Genomic_DNA"/>
</dbReference>
<dbReference type="SUPFAM" id="SSF49879">
    <property type="entry name" value="SMAD/FHA domain"/>
    <property type="match status" value="1"/>
</dbReference>
<evidence type="ECO:0000256" key="1">
    <source>
        <dbReference type="SAM" id="MobiDB-lite"/>
    </source>
</evidence>
<evidence type="ECO:0000259" key="2">
    <source>
        <dbReference type="PROSITE" id="PS50006"/>
    </source>
</evidence>
<dbReference type="AlphaFoldDB" id="A0A067KUC1"/>
<reference evidence="3 4" key="1">
    <citation type="journal article" date="2014" name="PLoS ONE">
        <title>Global Analysis of Gene Expression Profiles in Physic Nut (Jatropha curcas L.) Seedlings Exposed to Salt Stress.</title>
        <authorList>
            <person name="Zhang L."/>
            <person name="Zhang C."/>
            <person name="Wu P."/>
            <person name="Chen Y."/>
            <person name="Li M."/>
            <person name="Jiang H."/>
            <person name="Wu G."/>
        </authorList>
    </citation>
    <scope>NUCLEOTIDE SEQUENCE [LARGE SCALE GENOMIC DNA]</scope>
    <source>
        <strain evidence="4">cv. GZQX0401</strain>
        <tissue evidence="3">Young leaves</tissue>
    </source>
</reference>
<dbReference type="PANTHER" id="PTHR13233:SF0">
    <property type="entry name" value="MICROSPHERULE PROTEIN 1"/>
    <property type="match status" value="1"/>
</dbReference>
<dbReference type="GO" id="GO:0002151">
    <property type="term" value="F:G-quadruplex RNA binding"/>
    <property type="evidence" value="ECO:0007669"/>
    <property type="project" value="InterPro"/>
</dbReference>
<dbReference type="Pfam" id="PF00498">
    <property type="entry name" value="FHA"/>
    <property type="match status" value="1"/>
</dbReference>
<feature type="domain" description="FHA" evidence="2">
    <location>
        <begin position="780"/>
        <end position="836"/>
    </location>
</feature>
<evidence type="ECO:0000313" key="3">
    <source>
        <dbReference type="EMBL" id="KDP38583.1"/>
    </source>
</evidence>
<organism evidence="3 4">
    <name type="scientific">Jatropha curcas</name>
    <name type="common">Barbados nut</name>
    <dbReference type="NCBI Taxonomy" id="180498"/>
    <lineage>
        <taxon>Eukaryota</taxon>
        <taxon>Viridiplantae</taxon>
        <taxon>Streptophyta</taxon>
        <taxon>Embryophyta</taxon>
        <taxon>Tracheophyta</taxon>
        <taxon>Spermatophyta</taxon>
        <taxon>Magnoliopsida</taxon>
        <taxon>eudicotyledons</taxon>
        <taxon>Gunneridae</taxon>
        <taxon>Pentapetalae</taxon>
        <taxon>rosids</taxon>
        <taxon>fabids</taxon>
        <taxon>Malpighiales</taxon>
        <taxon>Euphorbiaceae</taxon>
        <taxon>Crotonoideae</taxon>
        <taxon>Jatropheae</taxon>
        <taxon>Jatropha</taxon>
    </lineage>
</organism>
<feature type="compositionally biased region" description="Polar residues" evidence="1">
    <location>
        <begin position="487"/>
        <end position="517"/>
    </location>
</feature>
<dbReference type="SMART" id="SM00240">
    <property type="entry name" value="FHA"/>
    <property type="match status" value="1"/>
</dbReference>
<gene>
    <name evidence="3" type="ORF">JCGZ_04508</name>
</gene>
<dbReference type="InterPro" id="IPR025999">
    <property type="entry name" value="MCRS_N"/>
</dbReference>
<dbReference type="GO" id="GO:0044545">
    <property type="term" value="C:NSL complex"/>
    <property type="evidence" value="ECO:0007669"/>
    <property type="project" value="TreeGrafter"/>
</dbReference>
<dbReference type="InterPro" id="IPR037912">
    <property type="entry name" value="MCRS1"/>
</dbReference>
<keyword evidence="4" id="KW-1185">Reference proteome</keyword>
<dbReference type="InterPro" id="IPR000253">
    <property type="entry name" value="FHA_dom"/>
</dbReference>
<evidence type="ECO:0000313" key="4">
    <source>
        <dbReference type="Proteomes" id="UP000027138"/>
    </source>
</evidence>
<protein>
    <recommendedName>
        <fullName evidence="2">FHA domain-containing protein</fullName>
    </recommendedName>
</protein>
<dbReference type="PANTHER" id="PTHR13233">
    <property type="entry name" value="MICROSPHERULE PROTEIN 1"/>
    <property type="match status" value="1"/>
</dbReference>
<feature type="region of interest" description="Disordered" evidence="1">
    <location>
        <begin position="487"/>
        <end position="530"/>
    </location>
</feature>
<dbReference type="GO" id="GO:0045944">
    <property type="term" value="P:positive regulation of transcription by RNA polymerase II"/>
    <property type="evidence" value="ECO:0007669"/>
    <property type="project" value="TreeGrafter"/>
</dbReference>